<feature type="binding site" evidence="9">
    <location>
        <position position="217"/>
    </location>
    <ligand>
        <name>Mn(2+)</name>
        <dbReference type="ChEBI" id="CHEBI:29035"/>
    </ligand>
</feature>
<keyword evidence="4 9" id="KW-0521">NADP</keyword>
<accession>A0A429ZEN5</accession>
<comment type="pathway">
    <text evidence="1 9">Isoprenoid biosynthesis; isopentenyl diphosphate biosynthesis via DXP pathway; isopentenyl diphosphate from 1-deoxy-D-xylulose 5-phosphate: step 1/6.</text>
</comment>
<keyword evidence="3 9" id="KW-0479">Metal-binding</keyword>
<dbReference type="SUPFAM" id="SSF55347">
    <property type="entry name" value="Glyceraldehyde-3-phosphate dehydrogenase-like, C-terminal domain"/>
    <property type="match status" value="1"/>
</dbReference>
<feature type="domain" description="DXP reductoisomerase C-terminal" evidence="12">
    <location>
        <begin position="257"/>
        <end position="374"/>
    </location>
</feature>
<comment type="function">
    <text evidence="9">Catalyzes the NADPH-dependent rearrangement and reduction of 1-deoxy-D-xylulose-5-phosphate (DXP) to 2-C-methyl-D-erythritol 4-phosphate (MEP).</text>
</comment>
<keyword evidence="14" id="KW-1185">Reference proteome</keyword>
<dbReference type="OrthoDB" id="9806546at2"/>
<feature type="binding site" evidence="9">
    <location>
        <position position="147"/>
    </location>
    <ligand>
        <name>1-deoxy-D-xylulose 5-phosphate</name>
        <dbReference type="ChEBI" id="CHEBI:57792"/>
    </ligand>
</feature>
<comment type="catalytic activity">
    <reaction evidence="8">
        <text>2-C-methyl-D-erythritol 4-phosphate + NADP(+) = 1-deoxy-D-xylulose 5-phosphate + NADPH + H(+)</text>
        <dbReference type="Rhea" id="RHEA:13717"/>
        <dbReference type="ChEBI" id="CHEBI:15378"/>
        <dbReference type="ChEBI" id="CHEBI:57783"/>
        <dbReference type="ChEBI" id="CHEBI:57792"/>
        <dbReference type="ChEBI" id="CHEBI:58262"/>
        <dbReference type="ChEBI" id="CHEBI:58349"/>
        <dbReference type="EC" id="1.1.1.267"/>
    </reaction>
    <physiologicalReaction direction="right-to-left" evidence="8">
        <dbReference type="Rhea" id="RHEA:13719"/>
    </physiologicalReaction>
</comment>
<evidence type="ECO:0000256" key="9">
    <source>
        <dbReference type="HAMAP-Rule" id="MF_00183"/>
    </source>
</evidence>
<feature type="binding site" evidence="9">
    <location>
        <position position="38"/>
    </location>
    <ligand>
        <name>NADPH</name>
        <dbReference type="ChEBI" id="CHEBI:57783"/>
    </ligand>
</feature>
<evidence type="ECO:0000256" key="2">
    <source>
        <dbReference type="ARBA" id="ARBA00006825"/>
    </source>
</evidence>
<keyword evidence="9" id="KW-0460">Magnesium</keyword>
<dbReference type="AlphaFoldDB" id="A0A429ZEN5"/>
<feature type="binding site" evidence="9">
    <location>
        <position position="11"/>
    </location>
    <ligand>
        <name>NADPH</name>
        <dbReference type="ChEBI" id="CHEBI:57783"/>
    </ligand>
</feature>
<feature type="binding site" evidence="9">
    <location>
        <position position="122"/>
    </location>
    <ligand>
        <name>NADPH</name>
        <dbReference type="ChEBI" id="CHEBI:57783"/>
    </ligand>
</feature>
<dbReference type="Pfam" id="PF02670">
    <property type="entry name" value="DXP_reductoisom"/>
    <property type="match status" value="1"/>
</dbReference>
<dbReference type="Pfam" id="PF08436">
    <property type="entry name" value="DXP_redisom_C"/>
    <property type="match status" value="1"/>
</dbReference>
<dbReference type="Proteomes" id="UP000287239">
    <property type="component" value="Unassembled WGS sequence"/>
</dbReference>
<dbReference type="PIRSF" id="PIRSF006205">
    <property type="entry name" value="Dxp_reductismrs"/>
    <property type="match status" value="1"/>
</dbReference>
<comment type="caution">
    <text evidence="9">Lacks conserved residue(s) required for the propagation of feature annotation.</text>
</comment>
<feature type="binding site" evidence="9">
    <location>
        <position position="213"/>
    </location>
    <ligand>
        <name>1-deoxy-D-xylulose 5-phosphate</name>
        <dbReference type="ChEBI" id="CHEBI:57792"/>
    </ligand>
</feature>
<dbReference type="GO" id="GO:0030604">
    <property type="term" value="F:1-deoxy-D-xylulose-5-phosphate reductoisomerase activity"/>
    <property type="evidence" value="ECO:0007669"/>
    <property type="project" value="UniProtKB-UniRule"/>
</dbReference>
<dbReference type="PANTHER" id="PTHR30525:SF0">
    <property type="entry name" value="1-DEOXY-D-XYLULOSE 5-PHOSPHATE REDUCTOISOMERASE, CHLOROPLASTIC"/>
    <property type="match status" value="1"/>
</dbReference>
<evidence type="ECO:0000259" key="11">
    <source>
        <dbReference type="Pfam" id="PF08436"/>
    </source>
</evidence>
<evidence type="ECO:0000313" key="13">
    <source>
        <dbReference type="EMBL" id="RST92153.1"/>
    </source>
</evidence>
<dbReference type="InterPro" id="IPR036291">
    <property type="entry name" value="NAD(P)-bd_dom_sf"/>
</dbReference>
<comment type="similarity">
    <text evidence="2 9">Belongs to the DXR family.</text>
</comment>
<dbReference type="GO" id="GO:0030145">
    <property type="term" value="F:manganese ion binding"/>
    <property type="evidence" value="ECO:0007669"/>
    <property type="project" value="TreeGrafter"/>
</dbReference>
<comment type="cofactor">
    <cofactor evidence="9">
        <name>Mg(2+)</name>
        <dbReference type="ChEBI" id="CHEBI:18420"/>
    </cofactor>
    <cofactor evidence="9">
        <name>Mn(2+)</name>
        <dbReference type="ChEBI" id="CHEBI:29035"/>
    </cofactor>
</comment>
<dbReference type="InterPro" id="IPR036169">
    <property type="entry name" value="DXPR_C_sf"/>
</dbReference>
<dbReference type="SUPFAM" id="SSF69055">
    <property type="entry name" value="1-deoxy-D-xylulose-5-phosphate reductoisomerase, C-terminal domain"/>
    <property type="match status" value="1"/>
</dbReference>
<sequence length="386" mass="42046">MKKITLLGATGSIGSNTLAVVAAYPDKFKVVALSFYDNLSKGRQIIKDVKPLYVAVKSAKEALIFSREFPEITFGYGVKGLIEASTLSETEIVVTALVGSVGLEPTLAGIEAGKDIALANKETLVMGGELVMAAVARHKVQLLPVDSEHSAIFHCLEGQRRENVDSLLITASGGSFRDLSREELKHVTVKAALQHPNWSMGAKITIDSATMMNKGLEVIEARWLFDMNYDKIKVVLHRESLVHSLVQFKDGSYLAQLGPNDMRGAIQGALTYPDRIAIKKPQGFDLGKIGQLTFSEMDYQRYPLMALAYEVGAAGGTLPTVYNGANEVAVASFLQGQIGYLEIETYVQQAVQDIPSEKVTSLEQLNAVDQKVRDYVLGMIKKGECK</sequence>
<dbReference type="GO" id="GO:0070402">
    <property type="term" value="F:NADPH binding"/>
    <property type="evidence" value="ECO:0007669"/>
    <property type="project" value="InterPro"/>
</dbReference>
<dbReference type="Pfam" id="PF13288">
    <property type="entry name" value="DXPR_C"/>
    <property type="match status" value="1"/>
</dbReference>
<dbReference type="NCBIfam" id="TIGR00243">
    <property type="entry name" value="Dxr"/>
    <property type="match status" value="1"/>
</dbReference>
<feature type="domain" description="1-deoxy-D-xylulose 5-phosphate reductoisomerase N-terminal" evidence="10">
    <location>
        <begin position="4"/>
        <end position="128"/>
    </location>
</feature>
<feature type="binding site" evidence="9">
    <location>
        <position position="120"/>
    </location>
    <ligand>
        <name>NADPH</name>
        <dbReference type="ChEBI" id="CHEBI:57783"/>
    </ligand>
</feature>
<dbReference type="PANTHER" id="PTHR30525">
    <property type="entry name" value="1-DEOXY-D-XYLULOSE 5-PHOSPHATE REDUCTOISOMERASE"/>
    <property type="match status" value="1"/>
</dbReference>
<name>A0A429ZEN5_9ENTE</name>
<feature type="binding site" evidence="9">
    <location>
        <position position="10"/>
    </location>
    <ligand>
        <name>NADPH</name>
        <dbReference type="ChEBI" id="CHEBI:57783"/>
    </ligand>
</feature>
<dbReference type="GO" id="GO:0051484">
    <property type="term" value="P:isopentenyl diphosphate biosynthetic process, methylerythritol 4-phosphate pathway involved in terpenoid biosynthetic process"/>
    <property type="evidence" value="ECO:0007669"/>
    <property type="project" value="UniProtKB-ARBA"/>
</dbReference>
<feature type="binding site" evidence="9">
    <location>
        <position position="214"/>
    </location>
    <ligand>
        <name>1-deoxy-D-xylulose 5-phosphate</name>
        <dbReference type="ChEBI" id="CHEBI:57792"/>
    </ligand>
</feature>
<keyword evidence="13" id="KW-0413">Isomerase</keyword>
<keyword evidence="7 9" id="KW-0414">Isoprene biosynthesis</keyword>
<evidence type="ECO:0000256" key="1">
    <source>
        <dbReference type="ARBA" id="ARBA00005094"/>
    </source>
</evidence>
<evidence type="ECO:0000259" key="10">
    <source>
        <dbReference type="Pfam" id="PF02670"/>
    </source>
</evidence>
<feature type="binding site" evidence="9">
    <location>
        <position position="172"/>
    </location>
    <ligand>
        <name>1-deoxy-D-xylulose 5-phosphate</name>
        <dbReference type="ChEBI" id="CHEBI:57792"/>
    </ligand>
</feature>
<protein>
    <recommendedName>
        <fullName evidence="9">1-deoxy-D-xylulose 5-phosphate reductoisomerase</fullName>
        <shortName evidence="9">DXP reductoisomerase</shortName>
        <ecNumber evidence="9">1.1.1.267</ecNumber>
    </recommendedName>
    <alternativeName>
        <fullName evidence="9">1-deoxyxylulose-5-phosphate reductoisomerase</fullName>
    </alternativeName>
    <alternativeName>
        <fullName evidence="9">2-C-methyl-D-erythritol 4-phosphate synthase</fullName>
    </alternativeName>
</protein>
<dbReference type="HAMAP" id="MF_00183">
    <property type="entry name" value="DXP_reductoisom"/>
    <property type="match status" value="1"/>
</dbReference>
<keyword evidence="6 9" id="KW-0464">Manganese</keyword>
<dbReference type="Gene3D" id="3.40.50.720">
    <property type="entry name" value="NAD(P)-binding Rossmann-like Domain"/>
    <property type="match status" value="1"/>
</dbReference>
<dbReference type="GO" id="GO:0016853">
    <property type="term" value="F:isomerase activity"/>
    <property type="evidence" value="ECO:0007669"/>
    <property type="project" value="UniProtKB-KW"/>
</dbReference>
<dbReference type="FunFam" id="3.40.50.720:FF:000045">
    <property type="entry name" value="1-deoxy-D-xylulose 5-phosphate reductoisomerase"/>
    <property type="match status" value="1"/>
</dbReference>
<dbReference type="InterPro" id="IPR013512">
    <property type="entry name" value="DXP_reductoisomerase_N"/>
</dbReference>
<evidence type="ECO:0000313" key="14">
    <source>
        <dbReference type="Proteomes" id="UP000287239"/>
    </source>
</evidence>
<evidence type="ECO:0000256" key="5">
    <source>
        <dbReference type="ARBA" id="ARBA00023002"/>
    </source>
</evidence>
<dbReference type="InterPro" id="IPR013644">
    <property type="entry name" value="DXP_reductoisomerase_C"/>
</dbReference>
<feature type="binding site" evidence="9">
    <location>
        <position position="208"/>
    </location>
    <ligand>
        <name>1-deoxy-D-xylulose 5-phosphate</name>
        <dbReference type="ChEBI" id="CHEBI:57792"/>
    </ligand>
</feature>
<feature type="binding site" evidence="9">
    <location>
        <position position="201"/>
    </location>
    <ligand>
        <name>NADPH</name>
        <dbReference type="ChEBI" id="CHEBI:57783"/>
    </ligand>
</feature>
<evidence type="ECO:0000259" key="12">
    <source>
        <dbReference type="Pfam" id="PF13288"/>
    </source>
</evidence>
<gene>
    <name evidence="9" type="primary">dxr</name>
    <name evidence="13" type="ORF">CBF35_13315</name>
</gene>
<dbReference type="UniPathway" id="UPA00056">
    <property type="reaction ID" value="UER00092"/>
</dbReference>
<evidence type="ECO:0000256" key="4">
    <source>
        <dbReference type="ARBA" id="ARBA00022857"/>
    </source>
</evidence>
<feature type="binding site" evidence="9">
    <location>
        <position position="121"/>
    </location>
    <ligand>
        <name>1-deoxy-D-xylulose 5-phosphate</name>
        <dbReference type="ChEBI" id="CHEBI:57792"/>
    </ligand>
</feature>
<organism evidence="13 14">
    <name type="scientific">Vagococcus salmoninarum</name>
    <dbReference type="NCBI Taxonomy" id="2739"/>
    <lineage>
        <taxon>Bacteria</taxon>
        <taxon>Bacillati</taxon>
        <taxon>Bacillota</taxon>
        <taxon>Bacilli</taxon>
        <taxon>Lactobacillales</taxon>
        <taxon>Enterococcaceae</taxon>
        <taxon>Vagococcus</taxon>
    </lineage>
</organism>
<feature type="binding site" evidence="9">
    <location>
        <position position="13"/>
    </location>
    <ligand>
        <name>NADPH</name>
        <dbReference type="ChEBI" id="CHEBI:57783"/>
    </ligand>
</feature>
<proteinExistence type="inferred from homology"/>
<dbReference type="InterPro" id="IPR003821">
    <property type="entry name" value="DXP_reductoisomerase"/>
</dbReference>
<dbReference type="EMBL" id="NGJU01000024">
    <property type="protein sequence ID" value="RST92153.1"/>
    <property type="molecule type" value="Genomic_DNA"/>
</dbReference>
<dbReference type="InterPro" id="IPR026877">
    <property type="entry name" value="DXPR_C"/>
</dbReference>
<feature type="binding site" evidence="9">
    <location>
        <position position="148"/>
    </location>
    <ligand>
        <name>Mn(2+)</name>
        <dbReference type="ChEBI" id="CHEBI:29035"/>
    </ligand>
</feature>
<feature type="binding site" evidence="9">
    <location>
        <position position="195"/>
    </location>
    <ligand>
        <name>1-deoxy-D-xylulose 5-phosphate</name>
        <dbReference type="ChEBI" id="CHEBI:57792"/>
    </ligand>
</feature>
<feature type="binding site" evidence="9">
    <location>
        <position position="217"/>
    </location>
    <ligand>
        <name>1-deoxy-D-xylulose 5-phosphate</name>
        <dbReference type="ChEBI" id="CHEBI:57792"/>
    </ligand>
</feature>
<evidence type="ECO:0000256" key="6">
    <source>
        <dbReference type="ARBA" id="ARBA00023211"/>
    </source>
</evidence>
<feature type="binding site" evidence="9">
    <location>
        <position position="148"/>
    </location>
    <ligand>
        <name>1-deoxy-D-xylulose 5-phosphate</name>
        <dbReference type="ChEBI" id="CHEBI:57792"/>
    </ligand>
</feature>
<feature type="binding site" evidence="9">
    <location>
        <position position="146"/>
    </location>
    <ligand>
        <name>Mn(2+)</name>
        <dbReference type="ChEBI" id="CHEBI:29035"/>
    </ligand>
</feature>
<evidence type="ECO:0000256" key="3">
    <source>
        <dbReference type="ARBA" id="ARBA00022723"/>
    </source>
</evidence>
<reference evidence="13 14" key="1">
    <citation type="submission" date="2017-05" db="EMBL/GenBank/DDBJ databases">
        <title>Vagococcus spp. assemblies.</title>
        <authorList>
            <person name="Gulvik C.A."/>
        </authorList>
    </citation>
    <scope>NUCLEOTIDE SEQUENCE [LARGE SCALE GENOMIC DNA]</scope>
    <source>
        <strain evidence="13 14">NCFB 2777</strain>
    </source>
</reference>
<keyword evidence="5 9" id="KW-0560">Oxidoreductase</keyword>
<feature type="binding site" evidence="9">
    <location>
        <position position="12"/>
    </location>
    <ligand>
        <name>NADPH</name>
        <dbReference type="ChEBI" id="CHEBI:57783"/>
    </ligand>
</feature>
<evidence type="ECO:0000256" key="8">
    <source>
        <dbReference type="ARBA" id="ARBA00048543"/>
    </source>
</evidence>
<comment type="caution">
    <text evidence="13">The sequence shown here is derived from an EMBL/GenBank/DDBJ whole genome shotgun (WGS) entry which is preliminary data.</text>
</comment>
<dbReference type="EC" id="1.1.1.267" evidence="9"/>
<dbReference type="GeneID" id="98569324"/>
<evidence type="ECO:0000256" key="7">
    <source>
        <dbReference type="ARBA" id="ARBA00023229"/>
    </source>
</evidence>
<dbReference type="RefSeq" id="WP_126781952.1">
    <property type="nucleotide sequence ID" value="NZ_NGJU01000024.1"/>
</dbReference>
<dbReference type="SUPFAM" id="SSF51735">
    <property type="entry name" value="NAD(P)-binding Rossmann-fold domains"/>
    <property type="match status" value="1"/>
</dbReference>
<feature type="domain" description="1-deoxy-D-xylulose 5-phosphate reductoisomerase C-terminal" evidence="11">
    <location>
        <begin position="142"/>
        <end position="225"/>
    </location>
</feature>
<dbReference type="Gene3D" id="1.10.1740.10">
    <property type="match status" value="1"/>
</dbReference>